<keyword evidence="2" id="KW-0472">Membrane</keyword>
<accession>A0A3N4YR44</accession>
<dbReference type="EMBL" id="RKQZ01000001">
    <property type="protein sequence ID" value="RPF22587.1"/>
    <property type="molecule type" value="Genomic_DNA"/>
</dbReference>
<feature type="region of interest" description="Disordered" evidence="1">
    <location>
        <begin position="74"/>
        <end position="101"/>
    </location>
</feature>
<sequence length="407" mass="43017">MTSQPHSHDDLIALLQASADRAEPLDVDARALARTAVRRGRTRRALQAGGGALAAAAIAGGAWWYGTSATTPVPADPAPTVSPAPEGRPTTGPFANDPTMERLPVLDGVKPGIVPEGWVSHEVRGLRLALPDGWGEVPVEPYPGEPIHARRYANLWAQDGTIRLAGPDGAQVIAAESALVESFSPDNPPRGYALGSESRVLFPLTGSDLAVASLQGRFYEGVALDSAEVQLRASGGRGYVVVATGLGAMDDQDMLVKLLGTLTFTEEALRSTPLTAVPLGARSDQEIPDGWQTMREGSVTLSVPGDWHVGGDAYHPPGEFVSFGRLKSPGPMTTDQAQLRFETSGAQAILVRSELAHYPWSERPVIDGQVDVRLRSGEIVTVTVALVDDEDGATLLRQIAGTVRVDP</sequence>
<evidence type="ECO:0000256" key="1">
    <source>
        <dbReference type="SAM" id="MobiDB-lite"/>
    </source>
</evidence>
<name>A0A3N4YR44_9MICO</name>
<proteinExistence type="predicted"/>
<keyword evidence="2" id="KW-0812">Transmembrane</keyword>
<keyword evidence="2" id="KW-1133">Transmembrane helix</keyword>
<protein>
    <submittedName>
        <fullName evidence="3">Uncharacterized protein</fullName>
    </submittedName>
</protein>
<dbReference type="RefSeq" id="WP_123815481.1">
    <property type="nucleotide sequence ID" value="NZ_RKQZ01000001.1"/>
</dbReference>
<reference evidence="3 4" key="1">
    <citation type="submission" date="2018-11" db="EMBL/GenBank/DDBJ databases">
        <title>Sequencing the genomes of 1000 actinobacteria strains.</title>
        <authorList>
            <person name="Klenk H.-P."/>
        </authorList>
    </citation>
    <scope>NUCLEOTIDE SEQUENCE [LARGE SCALE GENOMIC DNA]</scope>
    <source>
        <strain evidence="3 4">DSM 15700</strain>
    </source>
</reference>
<evidence type="ECO:0000256" key="2">
    <source>
        <dbReference type="SAM" id="Phobius"/>
    </source>
</evidence>
<comment type="caution">
    <text evidence="3">The sequence shown here is derived from an EMBL/GenBank/DDBJ whole genome shotgun (WGS) entry which is preliminary data.</text>
</comment>
<keyword evidence="4" id="KW-1185">Reference proteome</keyword>
<organism evidence="3 4">
    <name type="scientific">Myceligenerans xiligouense</name>
    <dbReference type="NCBI Taxonomy" id="253184"/>
    <lineage>
        <taxon>Bacteria</taxon>
        <taxon>Bacillati</taxon>
        <taxon>Actinomycetota</taxon>
        <taxon>Actinomycetes</taxon>
        <taxon>Micrococcales</taxon>
        <taxon>Promicromonosporaceae</taxon>
        <taxon>Myceligenerans</taxon>
    </lineage>
</organism>
<dbReference type="Proteomes" id="UP000280501">
    <property type="component" value="Unassembled WGS sequence"/>
</dbReference>
<evidence type="ECO:0000313" key="3">
    <source>
        <dbReference type="EMBL" id="RPF22587.1"/>
    </source>
</evidence>
<dbReference type="AlphaFoldDB" id="A0A3N4YR44"/>
<gene>
    <name evidence="3" type="ORF">EDD34_3254</name>
</gene>
<feature type="transmembrane region" description="Helical" evidence="2">
    <location>
        <begin position="45"/>
        <end position="65"/>
    </location>
</feature>
<evidence type="ECO:0000313" key="4">
    <source>
        <dbReference type="Proteomes" id="UP000280501"/>
    </source>
</evidence>